<sequence>MNRLPQCHHSTLLCLLALVCALLAPAASAQVWVIHIDGAIGPAAADHTIRSLERAVAADAEAVVLRIDTPGGLDSAMRDMIKAVLAAPLPVLGYVGPSGARAASAGTYLLYATHIAAMAPGTNLGAATPVQLGGGGLPALPGEGEEQDGEATSPDSAGGTAMERKVVNDAVAYIRSLAQLRGRNGDWAERAVREGVSLSAEDALAAGVIEQLADSLPLLLQTVDGTIVQVDGEARVLNTAGAEIVQQSPDWRSEFLAVITNPNMAYILLLVGIYGLVIEFYNPGIGLPGIVGAMSLLVALYAMQMLPISYAGMGLLLLGVALMVAEAFAPSFGVLGLGGAAAFVTGSIMLMDTTLPAYQLAMPIVLAVTVFSVGLLVFALGMVLRARKRAVVTGVQRLVGTSTRVARMHDGEAWVWLDGELWHARSDEPLQADVPVVVLAIEGLTAVVRRQSTEINSEGKA</sequence>
<evidence type="ECO:0000256" key="4">
    <source>
        <dbReference type="ARBA" id="ARBA00023136"/>
    </source>
</evidence>
<reference evidence="11 12" key="1">
    <citation type="journal article" date="2018" name="Nat. Biotechnol.">
        <title>A standardized bacterial taxonomy based on genome phylogeny substantially revises the tree of life.</title>
        <authorList>
            <person name="Parks D.H."/>
            <person name="Chuvochina M."/>
            <person name="Waite D.W."/>
            <person name="Rinke C."/>
            <person name="Skarshewski A."/>
            <person name="Chaumeil P.A."/>
            <person name="Hugenholtz P."/>
        </authorList>
    </citation>
    <scope>NUCLEOTIDE SEQUENCE [LARGE SCALE GENOMIC DNA]</scope>
    <source>
        <strain evidence="11">UBA9158</strain>
    </source>
</reference>
<keyword evidence="11" id="KW-0378">Hydrolase</keyword>
<name>A0A3C1KSS5_9GAMM</name>
<dbReference type="SUPFAM" id="SSF52096">
    <property type="entry name" value="ClpP/crotonase"/>
    <property type="match status" value="1"/>
</dbReference>
<gene>
    <name evidence="11" type="ORF">DCP75_18175</name>
</gene>
<evidence type="ECO:0000259" key="9">
    <source>
        <dbReference type="Pfam" id="PF24961"/>
    </source>
</evidence>
<evidence type="ECO:0000259" key="8">
    <source>
        <dbReference type="Pfam" id="PF01957"/>
    </source>
</evidence>
<comment type="caution">
    <text evidence="11">The sequence shown here is derived from an EMBL/GenBank/DDBJ whole genome shotgun (WGS) entry which is preliminary data.</text>
</comment>
<feature type="transmembrane region" description="Helical" evidence="6">
    <location>
        <begin position="357"/>
        <end position="380"/>
    </location>
</feature>
<evidence type="ECO:0000256" key="6">
    <source>
        <dbReference type="SAM" id="Phobius"/>
    </source>
</evidence>
<dbReference type="STRING" id="1121937.GCA_000423125_00235"/>
<evidence type="ECO:0000256" key="2">
    <source>
        <dbReference type="ARBA" id="ARBA00022692"/>
    </source>
</evidence>
<feature type="transmembrane region" description="Helical" evidence="6">
    <location>
        <begin position="308"/>
        <end position="325"/>
    </location>
</feature>
<dbReference type="InterPro" id="IPR012340">
    <property type="entry name" value="NA-bd_OB-fold"/>
</dbReference>
<organism evidence="11 12">
    <name type="scientific">Haliea salexigens</name>
    <dbReference type="NCBI Taxonomy" id="287487"/>
    <lineage>
        <taxon>Bacteria</taxon>
        <taxon>Pseudomonadati</taxon>
        <taxon>Pseudomonadota</taxon>
        <taxon>Gammaproteobacteria</taxon>
        <taxon>Cellvibrionales</taxon>
        <taxon>Halieaceae</taxon>
        <taxon>Haliea</taxon>
    </lineage>
</organism>
<evidence type="ECO:0000313" key="12">
    <source>
        <dbReference type="Proteomes" id="UP000259273"/>
    </source>
</evidence>
<evidence type="ECO:0000313" key="11">
    <source>
        <dbReference type="EMBL" id="HAN29611.1"/>
    </source>
</evidence>
<dbReference type="InterPro" id="IPR052165">
    <property type="entry name" value="Membrane_assoc_protease"/>
</dbReference>
<dbReference type="AlphaFoldDB" id="A0A3C1KSS5"/>
<dbReference type="PANTHER" id="PTHR33507">
    <property type="entry name" value="INNER MEMBRANE PROTEIN YBBJ"/>
    <property type="match status" value="1"/>
</dbReference>
<feature type="signal peptide" evidence="7">
    <location>
        <begin position="1"/>
        <end position="29"/>
    </location>
</feature>
<feature type="transmembrane region" description="Helical" evidence="6">
    <location>
        <begin position="284"/>
        <end position="302"/>
    </location>
</feature>
<evidence type="ECO:0000259" key="10">
    <source>
        <dbReference type="Pfam" id="PF25145"/>
    </source>
</evidence>
<dbReference type="EMBL" id="DMND01000243">
    <property type="protein sequence ID" value="HAN29611.1"/>
    <property type="molecule type" value="Genomic_DNA"/>
</dbReference>
<feature type="transmembrane region" description="Helical" evidence="6">
    <location>
        <begin position="332"/>
        <end position="351"/>
    </location>
</feature>
<keyword evidence="2 6" id="KW-0812">Transmembrane</keyword>
<dbReference type="Gene3D" id="3.90.226.10">
    <property type="entry name" value="2-enoyl-CoA Hydratase, Chain A, domain 1"/>
    <property type="match status" value="1"/>
</dbReference>
<keyword evidence="3 6" id="KW-1133">Transmembrane helix</keyword>
<dbReference type="GO" id="GO:0016020">
    <property type="term" value="C:membrane"/>
    <property type="evidence" value="ECO:0007669"/>
    <property type="project" value="UniProtKB-SubCell"/>
</dbReference>
<dbReference type="Gene3D" id="2.40.50.140">
    <property type="entry name" value="Nucleic acid-binding proteins"/>
    <property type="match status" value="1"/>
</dbReference>
<comment type="subcellular location">
    <subcellularLocation>
        <location evidence="1">Membrane</location>
        <topology evidence="1">Multi-pass membrane protein</topology>
    </subcellularLocation>
</comment>
<evidence type="ECO:0000256" key="7">
    <source>
        <dbReference type="SAM" id="SignalP"/>
    </source>
</evidence>
<dbReference type="CDD" id="cd07020">
    <property type="entry name" value="Clp_protease_NfeD_1"/>
    <property type="match status" value="1"/>
</dbReference>
<dbReference type="PANTHER" id="PTHR33507:SF4">
    <property type="entry name" value="NODULATION COMPETITIVENESS PROTEIN NFED"/>
    <property type="match status" value="1"/>
</dbReference>
<evidence type="ECO:0000256" key="1">
    <source>
        <dbReference type="ARBA" id="ARBA00004141"/>
    </source>
</evidence>
<dbReference type="SUPFAM" id="SSF141322">
    <property type="entry name" value="NfeD domain-like"/>
    <property type="match status" value="1"/>
</dbReference>
<protein>
    <submittedName>
        <fullName evidence="11">Serine protease</fullName>
    </submittedName>
</protein>
<dbReference type="Pfam" id="PF25145">
    <property type="entry name" value="NfeD1b_N"/>
    <property type="match status" value="1"/>
</dbReference>
<dbReference type="GO" id="GO:0008233">
    <property type="term" value="F:peptidase activity"/>
    <property type="evidence" value="ECO:0007669"/>
    <property type="project" value="UniProtKB-KW"/>
</dbReference>
<dbReference type="InterPro" id="IPR029045">
    <property type="entry name" value="ClpP/crotonase-like_dom_sf"/>
</dbReference>
<accession>A0A3C1KSS5</accession>
<proteinExistence type="predicted"/>
<feature type="domain" description="NfeD1b N-terminal" evidence="10">
    <location>
        <begin position="31"/>
        <end position="134"/>
    </location>
</feature>
<dbReference type="Proteomes" id="UP000259273">
    <property type="component" value="Unassembled WGS sequence"/>
</dbReference>
<keyword evidence="4 6" id="KW-0472">Membrane</keyword>
<evidence type="ECO:0000256" key="3">
    <source>
        <dbReference type="ARBA" id="ARBA00022989"/>
    </source>
</evidence>
<feature type="chain" id="PRO_5017669517" evidence="7">
    <location>
        <begin position="30"/>
        <end position="461"/>
    </location>
</feature>
<feature type="transmembrane region" description="Helical" evidence="6">
    <location>
        <begin position="255"/>
        <end position="277"/>
    </location>
</feature>
<dbReference type="Pfam" id="PF24961">
    <property type="entry name" value="NfeD_membrane"/>
    <property type="match status" value="1"/>
</dbReference>
<feature type="region of interest" description="Disordered" evidence="5">
    <location>
        <begin position="135"/>
        <end position="161"/>
    </location>
</feature>
<evidence type="ECO:0000256" key="5">
    <source>
        <dbReference type="SAM" id="MobiDB-lite"/>
    </source>
</evidence>
<dbReference type="GO" id="GO:0006508">
    <property type="term" value="P:proteolysis"/>
    <property type="evidence" value="ECO:0007669"/>
    <property type="project" value="UniProtKB-KW"/>
</dbReference>
<dbReference type="Pfam" id="PF01957">
    <property type="entry name" value="NfeD"/>
    <property type="match status" value="1"/>
</dbReference>
<keyword evidence="7" id="KW-0732">Signal</keyword>
<feature type="domain" description="NfeD-like C-terminal" evidence="8">
    <location>
        <begin position="396"/>
        <end position="450"/>
    </location>
</feature>
<feature type="domain" description="NfeD integral membrane" evidence="9">
    <location>
        <begin position="263"/>
        <end position="378"/>
    </location>
</feature>
<dbReference type="InterPro" id="IPR002810">
    <property type="entry name" value="NfeD-like_C"/>
</dbReference>
<dbReference type="InterPro" id="IPR056739">
    <property type="entry name" value="NfeD_membrane"/>
</dbReference>
<keyword evidence="11" id="KW-0645">Protease</keyword>
<dbReference type="FunFam" id="3.90.226.10:FF:000089">
    <property type="entry name" value="Membrane-bound serine protease"/>
    <property type="match status" value="1"/>
</dbReference>
<dbReference type="InterPro" id="IPR056738">
    <property type="entry name" value="NfeD1b_N"/>
</dbReference>